<dbReference type="Gene3D" id="1.25.10.10">
    <property type="entry name" value="Leucine-rich Repeat Variant"/>
    <property type="match status" value="1"/>
</dbReference>
<dbReference type="InterPro" id="IPR056843">
    <property type="entry name" value="THADA-like_TPR"/>
</dbReference>
<dbReference type="GO" id="GO:0005829">
    <property type="term" value="C:cytosol"/>
    <property type="evidence" value="ECO:0007669"/>
    <property type="project" value="TreeGrafter"/>
</dbReference>
<dbReference type="InterPro" id="IPR056842">
    <property type="entry name" value="THADA-like_TPR_C"/>
</dbReference>
<feature type="domain" description="DUF2428" evidence="4">
    <location>
        <begin position="783"/>
        <end position="1055"/>
    </location>
</feature>
<dbReference type="PANTHER" id="PTHR14387:SF0">
    <property type="entry name" value="DUF2428 DOMAIN-CONTAINING PROTEIN"/>
    <property type="match status" value="1"/>
</dbReference>
<evidence type="ECO:0000313" key="8">
    <source>
        <dbReference type="Proteomes" id="UP000001072"/>
    </source>
</evidence>
<dbReference type="eggNOG" id="KOG1810">
    <property type="taxonomic scope" value="Eukaryota"/>
</dbReference>
<name>F4RBY9_MELLP</name>
<dbReference type="Pfam" id="PF25150">
    <property type="entry name" value="TPR_Trm732"/>
    <property type="match status" value="1"/>
</dbReference>
<feature type="compositionally biased region" description="Basic and acidic residues" evidence="3">
    <location>
        <begin position="52"/>
        <end position="63"/>
    </location>
</feature>
<evidence type="ECO:0000256" key="3">
    <source>
        <dbReference type="SAM" id="MobiDB-lite"/>
    </source>
</evidence>
<dbReference type="InParanoid" id="F4RBY9"/>
<feature type="region of interest" description="Disordered" evidence="3">
    <location>
        <begin position="566"/>
        <end position="585"/>
    </location>
</feature>
<evidence type="ECO:0000256" key="1">
    <source>
        <dbReference type="ARBA" id="ARBA00010409"/>
    </source>
</evidence>
<keyword evidence="8" id="KW-1185">Reference proteome</keyword>
<dbReference type="Pfam" id="PF25151">
    <property type="entry name" value="TPR_Trm732_C"/>
    <property type="match status" value="1"/>
</dbReference>
<dbReference type="InterPro" id="IPR019442">
    <property type="entry name" value="THADA/TRM732_DUF2428"/>
</dbReference>
<dbReference type="KEGG" id="mlr:MELLADRAFT_103633"/>
<organism evidence="8">
    <name type="scientific">Melampsora larici-populina (strain 98AG31 / pathotype 3-4-7)</name>
    <name type="common">Poplar leaf rust fungus</name>
    <dbReference type="NCBI Taxonomy" id="747676"/>
    <lineage>
        <taxon>Eukaryota</taxon>
        <taxon>Fungi</taxon>
        <taxon>Dikarya</taxon>
        <taxon>Basidiomycota</taxon>
        <taxon>Pucciniomycotina</taxon>
        <taxon>Pucciniomycetes</taxon>
        <taxon>Pucciniales</taxon>
        <taxon>Melampsoraceae</taxon>
        <taxon>Melampsora</taxon>
    </lineage>
</organism>
<feature type="domain" description="tRNA (32-2'-O)-methyltransferase regulator THADA-like TPR repeats region" evidence="5">
    <location>
        <begin position="301"/>
        <end position="623"/>
    </location>
</feature>
<reference evidence="8" key="1">
    <citation type="journal article" date="2011" name="Proc. Natl. Acad. Sci. U.S.A.">
        <title>Obligate biotrophy features unraveled by the genomic analysis of rust fungi.</title>
        <authorList>
            <person name="Duplessis S."/>
            <person name="Cuomo C.A."/>
            <person name="Lin Y.-C."/>
            <person name="Aerts A."/>
            <person name="Tisserant E."/>
            <person name="Veneault-Fourrey C."/>
            <person name="Joly D.L."/>
            <person name="Hacquard S."/>
            <person name="Amselem J."/>
            <person name="Cantarel B.L."/>
            <person name="Chiu R."/>
            <person name="Coutinho P.M."/>
            <person name="Feau N."/>
            <person name="Field M."/>
            <person name="Frey P."/>
            <person name="Gelhaye E."/>
            <person name="Goldberg J."/>
            <person name="Grabherr M.G."/>
            <person name="Kodira C.D."/>
            <person name="Kohler A."/>
            <person name="Kuees U."/>
            <person name="Lindquist E.A."/>
            <person name="Lucas S.M."/>
            <person name="Mago R."/>
            <person name="Mauceli E."/>
            <person name="Morin E."/>
            <person name="Murat C."/>
            <person name="Pangilinan J.L."/>
            <person name="Park R."/>
            <person name="Pearson M."/>
            <person name="Quesneville H."/>
            <person name="Rouhier N."/>
            <person name="Sakthikumar S."/>
            <person name="Salamov A.A."/>
            <person name="Schmutz J."/>
            <person name="Selles B."/>
            <person name="Shapiro H."/>
            <person name="Tanguay P."/>
            <person name="Tuskan G.A."/>
            <person name="Henrissat B."/>
            <person name="Van de Peer Y."/>
            <person name="Rouze P."/>
            <person name="Ellis J.G."/>
            <person name="Dodds P.N."/>
            <person name="Schein J.E."/>
            <person name="Zhong S."/>
            <person name="Hamelin R.C."/>
            <person name="Grigoriev I.V."/>
            <person name="Szabo L.J."/>
            <person name="Martin F."/>
        </authorList>
    </citation>
    <scope>NUCLEOTIDE SEQUENCE [LARGE SCALE GENOMIC DNA]</scope>
    <source>
        <strain evidence="8">98AG31 / pathotype 3-4-7</strain>
    </source>
</reference>
<evidence type="ECO:0000256" key="2">
    <source>
        <dbReference type="ARBA" id="ARBA00022694"/>
    </source>
</evidence>
<evidence type="ECO:0000259" key="4">
    <source>
        <dbReference type="Pfam" id="PF10350"/>
    </source>
</evidence>
<dbReference type="SUPFAM" id="SSF48371">
    <property type="entry name" value="ARM repeat"/>
    <property type="match status" value="1"/>
</dbReference>
<protein>
    <submittedName>
        <fullName evidence="7">Uncharacterized protein</fullName>
    </submittedName>
</protein>
<dbReference type="Pfam" id="PF10350">
    <property type="entry name" value="DUF2428"/>
    <property type="match status" value="1"/>
</dbReference>
<dbReference type="STRING" id="747676.F4RBY9"/>
<gene>
    <name evidence="7" type="ORF">MELLADRAFT_103633</name>
</gene>
<dbReference type="GO" id="GO:0030488">
    <property type="term" value="P:tRNA methylation"/>
    <property type="evidence" value="ECO:0007669"/>
    <property type="project" value="TreeGrafter"/>
</dbReference>
<accession>F4RBY9</accession>
<dbReference type="RefSeq" id="XP_007406556.1">
    <property type="nucleotide sequence ID" value="XM_007406494.1"/>
</dbReference>
<dbReference type="FunCoup" id="F4RBY9">
    <property type="interactions" value="285"/>
</dbReference>
<dbReference type="EMBL" id="GL883095">
    <property type="protein sequence ID" value="EGG10255.1"/>
    <property type="molecule type" value="Genomic_DNA"/>
</dbReference>
<sequence length="1643" mass="182144">MQSSHSRLSRLESMKEHLMQSARQCNLKDARQLSPFAKKLIQVNADQGKDVFHQPRHADHSGDQRSQAQSEATGSEDDLKQAAFDLALGVLLGTHHWRSTSDLDLPTESTQWSEPTDASQEAITSLDIINLLLRECKTEMKEKGPSASQDHPGLTADIEVAICKAIWKYWNSSLGIAHKIKATLTNLLEHSAAVSPNPLDRPAIQTFLTLIKDAVFVEKRTFAVLLYLFSYMSAEETLRELRCHVSNRNEFLSIVLHAIGDDKIASVAGQLAVRWTFMTIGCDSPNTQNGVDSHANKSEHMWISIACSILLCEDERKRQYFCRYYLRNLFKQDPTFFKQLSRELIYKVKSGPEKFPASASLPELSGVISLACLGRSVGGLDHPENKVYSGEECELINEPTLLVCLSHSSTSLRSSALSVICQSNSFAAPLPSSHLALLEKFFRWNLGEIDAELKQNIKSNLKTLLERLRDSSHAANKKRQDLKTKENRQSLFPKDPLTLTANETIRAQMTVHATYLAEVEAFLNKLKTLWLSNCTFFSPYRNQISCLNYLKLLLDTGLDTSFQSPTNTASFGPSKDPAASKGAKKLPKAGQISRFPFDLCIMDPSLVRVLVAALNSTYDDIRNLAFLMLQGSPTPLPGYEPEDSFERDIIDIAVKLSGSKKASETCTGNLLLRLIVDKVILNGTCRVPLALLPRSQNWLKSENPLALFLYGRLEALQDCIEAAESNIADACESRPVQGFLMTIRLCLAYHPLNDPTCNISSLLTCLSESMMQSLVQSNDLFSILEKAKRLVQRVWAFARVVLCAAAPDSNYIEEESMAELVPDHEDARAEVLIAGDNAEVDSADERVELTAAFTGTRKRAVLSACWRGMKEASALLTEVARVMTMYLSGSYLPGPRAISLDDISDIGRLFETWLLEIRHRGAFGAIHASYSKLCGILCSPTCTSTSQLPAAWLKMHIKAITSRKLSFTRRSAGLPFCILSTCQALSSCDLAGLQEAFGMILEISQDVDTPLESKIHCLNTLKILHTDALISSKVVSLFVEQSYDLAIRSFVSPDWRIRNGALILFSGLTNRVFGSRALDMDRTYHMLCKRETVTVLSLLSLLQNPNASPVANDYIPLVQRCLESRVSKIRSISADALTGLVPFMDVPARLRDLLGEAMVASNFNQMHGQLLAISRLIEVSGSLCVDDKMQVSVALHRLAVSLSSNKPTPYLCRLVFLQILDAAQSRFGIEIELELCGSLVLPRLLVSFDASTPAINSFLHTAVKQLLSRRMDATLLSECLVKGPSAIQISALEFILQDSRDRIPPNILIDGSVKQAIISLSRDETISVNLRLPALQVLAEGIVPLTSSDWKLPEIIDNYQKTRILPIQNVILIIMAHGLVKQSKSDGENDDLNVWKETFFAEVKIASLEEQSIDTRMSAAKALSAVCDIYSTPLSPDCIQFLDAAISLLQDDDEDVRSTIVECIGRISNLSDGSPKVPRATLEVILQKATQIDHNYLIEKILNPASFQPEVNHPLGSTCCIFSKERLNLYCDDLAEVYIMQDLQTVRTSCTTESPPVLIPSSVFERFHQAVSALQASSTGNEVQPQADSTTSPLRTESQLLGLHVVLIAKTLETQFQYCFEAREHAFLENIRARLEFPEVFSI</sequence>
<dbReference type="HOGENOM" id="CLU_001011_0_0_1"/>
<evidence type="ECO:0000259" key="6">
    <source>
        <dbReference type="Pfam" id="PF25151"/>
    </source>
</evidence>
<feature type="compositionally biased region" description="Basic and acidic residues" evidence="3">
    <location>
        <begin position="9"/>
        <end position="18"/>
    </location>
</feature>
<comment type="similarity">
    <text evidence="1">Belongs to the THADA family.</text>
</comment>
<dbReference type="PANTHER" id="PTHR14387">
    <property type="entry name" value="THADA/DEATH RECEPTOR INTERACTING PROTEIN"/>
    <property type="match status" value="1"/>
</dbReference>
<feature type="domain" description="tRNA (32-2'-O)-methyltransferase regulator THADA-like C-terminal TPR repeats region" evidence="6">
    <location>
        <begin position="1091"/>
        <end position="1176"/>
    </location>
</feature>
<dbReference type="VEuPathDB" id="FungiDB:MELLADRAFT_103633"/>
<keyword evidence="2" id="KW-0819">tRNA processing</keyword>
<dbReference type="Proteomes" id="UP000001072">
    <property type="component" value="Unassembled WGS sequence"/>
</dbReference>
<feature type="region of interest" description="Disordered" evidence="3">
    <location>
        <begin position="52"/>
        <end position="77"/>
    </location>
</feature>
<feature type="region of interest" description="Disordered" evidence="3">
    <location>
        <begin position="1"/>
        <end position="26"/>
    </location>
</feature>
<dbReference type="InterPro" id="IPR016024">
    <property type="entry name" value="ARM-type_fold"/>
</dbReference>
<dbReference type="InterPro" id="IPR051954">
    <property type="entry name" value="tRNA_methyltransferase_THADA"/>
</dbReference>
<proteinExistence type="inferred from homology"/>
<dbReference type="GeneID" id="18922024"/>
<feature type="compositionally biased region" description="Polar residues" evidence="3">
    <location>
        <begin position="64"/>
        <end position="73"/>
    </location>
</feature>
<dbReference type="InterPro" id="IPR011989">
    <property type="entry name" value="ARM-like"/>
</dbReference>
<evidence type="ECO:0000313" key="7">
    <source>
        <dbReference type="EMBL" id="EGG10255.1"/>
    </source>
</evidence>
<evidence type="ECO:0000259" key="5">
    <source>
        <dbReference type="Pfam" id="PF25150"/>
    </source>
</evidence>
<dbReference type="OrthoDB" id="734129at2759"/>